<feature type="compositionally biased region" description="Basic residues" evidence="8">
    <location>
        <begin position="28"/>
        <end position="40"/>
    </location>
</feature>
<evidence type="ECO:0000256" key="6">
    <source>
        <dbReference type="ARBA" id="ARBA00022840"/>
    </source>
</evidence>
<dbReference type="InterPro" id="IPR000719">
    <property type="entry name" value="Prot_kinase_dom"/>
</dbReference>
<sequence>MEKEEVVGRKRMRKRRHLDSSPDEKSSIKKPKKRGRKRKKPDSGPKMSPTPEMDRVDEDVVAQSKGVKNRRINLDCSEEGKTPSMKTNIQKKEHLQEDPRGSGKLRKRAINYVKLSQSLKRFLMPITPGFPAARKPGMILCMHRDNLGLVPAQSEDDRVLSAHAGSKEQSQGPCRAQRTEKVRSENKPGGSGVQPSSSSTVSHSIKERLVFHHVLGVGSFGKVLMAEDTETHQEFAVKIISKRALLARGDMLDVMVERRVLQLASESPFLVHADFGFQTKMNVFLGMEYMSCGDFYQLLHWKGPLDVTSARFYAAELVCGIQFLHSRGVIHRDLKPENILVAETGHIKITDYGLALENMHGDRTATGFAGTMGYMAPELLQEDPVQRVGVNDNIREHPFFQGIDWVSVEALRMAPPYIPVPTKPKPRFRAFKLDKIQAAEAALSITPEDQADGNQGKHRVTKRSPALSYPMFTLVTGDLGIVGRWRAVCVTALQRPNSDAAAIRIVVGIAAASLCVTVP</sequence>
<comment type="caution">
    <text evidence="10">The sequence shown here is derived from an EMBL/GenBank/DDBJ whole genome shotgun (WGS) entry which is preliminary data.</text>
</comment>
<evidence type="ECO:0000256" key="7">
    <source>
        <dbReference type="PROSITE-ProRule" id="PRU10141"/>
    </source>
</evidence>
<gene>
    <name evidence="10" type="ORF">RIMI_LOCUS5076332</name>
</gene>
<feature type="region of interest" description="Disordered" evidence="8">
    <location>
        <begin position="161"/>
        <end position="201"/>
    </location>
</feature>
<evidence type="ECO:0000259" key="9">
    <source>
        <dbReference type="PROSITE" id="PS50011"/>
    </source>
</evidence>
<dbReference type="EMBL" id="CAUEEQ010008507">
    <property type="protein sequence ID" value="CAJ0932430.1"/>
    <property type="molecule type" value="Genomic_DNA"/>
</dbReference>
<dbReference type="PROSITE" id="PS50011">
    <property type="entry name" value="PROTEIN_KINASE_DOM"/>
    <property type="match status" value="1"/>
</dbReference>
<reference evidence="10" key="1">
    <citation type="submission" date="2023-07" db="EMBL/GenBank/DDBJ databases">
        <authorList>
            <person name="Stuckert A."/>
        </authorList>
    </citation>
    <scope>NUCLEOTIDE SEQUENCE</scope>
</reference>
<dbReference type="Gene3D" id="3.30.200.20">
    <property type="entry name" value="Phosphorylase Kinase, domain 1"/>
    <property type="match status" value="1"/>
</dbReference>
<evidence type="ECO:0000256" key="5">
    <source>
        <dbReference type="ARBA" id="ARBA00022777"/>
    </source>
</evidence>
<feature type="compositionally biased region" description="Basic and acidic residues" evidence="8">
    <location>
        <begin position="177"/>
        <end position="186"/>
    </location>
</feature>
<accession>A0ABN9L3N4</accession>
<dbReference type="InterPro" id="IPR017441">
    <property type="entry name" value="Protein_kinase_ATP_BS"/>
</dbReference>
<keyword evidence="6 7" id="KW-0067">ATP-binding</keyword>
<dbReference type="SUPFAM" id="SSF56112">
    <property type="entry name" value="Protein kinase-like (PK-like)"/>
    <property type="match status" value="1"/>
</dbReference>
<evidence type="ECO:0000256" key="8">
    <source>
        <dbReference type="SAM" id="MobiDB-lite"/>
    </source>
</evidence>
<feature type="compositionally biased region" description="Basic and acidic residues" evidence="8">
    <location>
        <begin position="90"/>
        <end position="101"/>
    </location>
</feature>
<proteinExistence type="predicted"/>
<dbReference type="PANTHER" id="PTHR24351">
    <property type="entry name" value="RIBOSOMAL PROTEIN S6 KINASE"/>
    <property type="match status" value="1"/>
</dbReference>
<dbReference type="Gene3D" id="1.10.510.10">
    <property type="entry name" value="Transferase(Phosphotransferase) domain 1"/>
    <property type="match status" value="2"/>
</dbReference>
<evidence type="ECO:0000256" key="4">
    <source>
        <dbReference type="ARBA" id="ARBA00022741"/>
    </source>
</evidence>
<dbReference type="PROSITE" id="PS00108">
    <property type="entry name" value="PROTEIN_KINASE_ST"/>
    <property type="match status" value="1"/>
</dbReference>
<dbReference type="InterPro" id="IPR008271">
    <property type="entry name" value="Ser/Thr_kinase_AS"/>
</dbReference>
<evidence type="ECO:0000313" key="11">
    <source>
        <dbReference type="Proteomes" id="UP001176940"/>
    </source>
</evidence>
<evidence type="ECO:0000256" key="2">
    <source>
        <dbReference type="ARBA" id="ARBA00022553"/>
    </source>
</evidence>
<dbReference type="Pfam" id="PF00069">
    <property type="entry name" value="Pkinase"/>
    <property type="match status" value="1"/>
</dbReference>
<name>A0ABN9L3N4_9NEOB</name>
<keyword evidence="5" id="KW-0418">Kinase</keyword>
<keyword evidence="3" id="KW-0808">Transferase</keyword>
<organism evidence="10 11">
    <name type="scientific">Ranitomeya imitator</name>
    <name type="common">mimic poison frog</name>
    <dbReference type="NCBI Taxonomy" id="111125"/>
    <lineage>
        <taxon>Eukaryota</taxon>
        <taxon>Metazoa</taxon>
        <taxon>Chordata</taxon>
        <taxon>Craniata</taxon>
        <taxon>Vertebrata</taxon>
        <taxon>Euteleostomi</taxon>
        <taxon>Amphibia</taxon>
        <taxon>Batrachia</taxon>
        <taxon>Anura</taxon>
        <taxon>Neobatrachia</taxon>
        <taxon>Hyloidea</taxon>
        <taxon>Dendrobatidae</taxon>
        <taxon>Dendrobatinae</taxon>
        <taxon>Ranitomeya</taxon>
    </lineage>
</organism>
<keyword evidence="11" id="KW-1185">Reference proteome</keyword>
<keyword evidence="1" id="KW-0723">Serine/threonine-protein kinase</keyword>
<keyword evidence="4 7" id="KW-0547">Nucleotide-binding</keyword>
<keyword evidence="2" id="KW-0597">Phosphoprotein</keyword>
<feature type="region of interest" description="Disordered" evidence="8">
    <location>
        <begin position="1"/>
        <end position="103"/>
    </location>
</feature>
<evidence type="ECO:0000313" key="10">
    <source>
        <dbReference type="EMBL" id="CAJ0932430.1"/>
    </source>
</evidence>
<evidence type="ECO:0000256" key="3">
    <source>
        <dbReference type="ARBA" id="ARBA00022679"/>
    </source>
</evidence>
<protein>
    <recommendedName>
        <fullName evidence="9">Protein kinase domain-containing protein</fullName>
    </recommendedName>
</protein>
<feature type="compositionally biased region" description="Basic and acidic residues" evidence="8">
    <location>
        <begin position="18"/>
        <end position="27"/>
    </location>
</feature>
<evidence type="ECO:0000256" key="1">
    <source>
        <dbReference type="ARBA" id="ARBA00022527"/>
    </source>
</evidence>
<dbReference type="PROSITE" id="PS00107">
    <property type="entry name" value="PROTEIN_KINASE_ATP"/>
    <property type="match status" value="1"/>
</dbReference>
<dbReference type="SMART" id="SM00220">
    <property type="entry name" value="S_TKc"/>
    <property type="match status" value="1"/>
</dbReference>
<dbReference type="InterPro" id="IPR011009">
    <property type="entry name" value="Kinase-like_dom_sf"/>
</dbReference>
<dbReference type="Proteomes" id="UP001176940">
    <property type="component" value="Unassembled WGS sequence"/>
</dbReference>
<feature type="domain" description="Protein kinase" evidence="9">
    <location>
        <begin position="209"/>
        <end position="519"/>
    </location>
</feature>
<feature type="binding site" evidence="7">
    <location>
        <position position="238"/>
    </location>
    <ligand>
        <name>ATP</name>
        <dbReference type="ChEBI" id="CHEBI:30616"/>
    </ligand>
</feature>